<evidence type="ECO:0000313" key="12">
    <source>
        <dbReference type="Proteomes" id="UP000034947"/>
    </source>
</evidence>
<feature type="region of interest" description="Disordered" evidence="10">
    <location>
        <begin position="684"/>
        <end position="743"/>
    </location>
</feature>
<comment type="PTM">
    <text evidence="9">Phosphorylated in response to DNA damage.</text>
</comment>
<comment type="function">
    <text evidence="9">Regulatory subunit of the SLX1-SLX4 structure-specific endonuclease that resolves DNA secondary structures generated during DNA repair and recombination. Has endonuclease activity towards branched DNA substrates, introducing single-strand cuts in duplex DNA close to junctions with ss-DNA.</text>
</comment>
<feature type="compositionally biased region" description="Polar residues" evidence="10">
    <location>
        <begin position="323"/>
        <end position="339"/>
    </location>
</feature>
<evidence type="ECO:0000256" key="8">
    <source>
        <dbReference type="ARBA" id="ARBA00029496"/>
    </source>
</evidence>
<dbReference type="GO" id="GO:0033557">
    <property type="term" value="C:Slx1-Slx4 complex"/>
    <property type="evidence" value="ECO:0007669"/>
    <property type="project" value="UniProtKB-UniRule"/>
</dbReference>
<dbReference type="GO" id="GO:0017108">
    <property type="term" value="F:5'-flap endonuclease activity"/>
    <property type="evidence" value="ECO:0007669"/>
    <property type="project" value="InterPro"/>
</dbReference>
<evidence type="ECO:0000313" key="11">
    <source>
        <dbReference type="EMBL" id="KKK25364.1"/>
    </source>
</evidence>
<dbReference type="VEuPathDB" id="FungiDB:P175DRAFT_0471916"/>
<feature type="compositionally biased region" description="Basic and acidic residues" evidence="10">
    <location>
        <begin position="163"/>
        <end position="173"/>
    </location>
</feature>
<dbReference type="OrthoDB" id="5349119at2759"/>
<keyword evidence="7 9" id="KW-0539">Nucleus</keyword>
<evidence type="ECO:0000256" key="3">
    <source>
        <dbReference type="ARBA" id="ARBA00022553"/>
    </source>
</evidence>
<evidence type="ECO:0000256" key="10">
    <source>
        <dbReference type="SAM" id="MobiDB-lite"/>
    </source>
</evidence>
<evidence type="ECO:0000256" key="1">
    <source>
        <dbReference type="ARBA" id="ARBA00004123"/>
    </source>
</evidence>
<gene>
    <name evidence="9" type="primary">SLX4</name>
    <name evidence="11" type="ORF">AOCH_002499</name>
</gene>
<dbReference type="EMBL" id="JYKN01000198">
    <property type="protein sequence ID" value="KKK25364.1"/>
    <property type="molecule type" value="Genomic_DNA"/>
</dbReference>
<evidence type="ECO:0000256" key="2">
    <source>
        <dbReference type="ARBA" id="ARBA00006661"/>
    </source>
</evidence>
<feature type="compositionally biased region" description="Basic and acidic residues" evidence="10">
    <location>
        <begin position="186"/>
        <end position="210"/>
    </location>
</feature>
<keyword evidence="4 9" id="KW-0227">DNA damage</keyword>
<comment type="subcellular location">
    <subcellularLocation>
        <location evidence="1 9">Nucleus</location>
    </subcellularLocation>
</comment>
<feature type="region of interest" description="Disordered" evidence="10">
    <location>
        <begin position="320"/>
        <end position="357"/>
    </location>
</feature>
<proteinExistence type="inferred from homology"/>
<feature type="compositionally biased region" description="Basic residues" evidence="10">
    <location>
        <begin position="615"/>
        <end position="628"/>
    </location>
</feature>
<dbReference type="AlphaFoldDB" id="A0A0F8V0T2"/>
<dbReference type="GO" id="GO:0006281">
    <property type="term" value="P:DNA repair"/>
    <property type="evidence" value="ECO:0007669"/>
    <property type="project" value="UniProtKB-UniRule"/>
</dbReference>
<feature type="region of interest" description="Disordered" evidence="10">
    <location>
        <begin position="62"/>
        <end position="234"/>
    </location>
</feature>
<evidence type="ECO:0000256" key="4">
    <source>
        <dbReference type="ARBA" id="ARBA00022763"/>
    </source>
</evidence>
<comment type="caution">
    <text evidence="11">The sequence shown here is derived from an EMBL/GenBank/DDBJ whole genome shotgun (WGS) entry which is preliminary data.</text>
</comment>
<keyword evidence="3 9" id="KW-0597">Phosphoprotein</keyword>
<keyword evidence="6 9" id="KW-0234">DNA repair</keyword>
<comment type="subunit">
    <text evidence="9">Forms a heterodimer with SLX1.</text>
</comment>
<feature type="region of interest" description="Disordered" evidence="10">
    <location>
        <begin position="583"/>
        <end position="645"/>
    </location>
</feature>
<dbReference type="GO" id="GO:0006260">
    <property type="term" value="P:DNA replication"/>
    <property type="evidence" value="ECO:0007669"/>
    <property type="project" value="InterPro"/>
</dbReference>
<dbReference type="CDD" id="cd22999">
    <property type="entry name" value="SAP_SLX4"/>
    <property type="match status" value="1"/>
</dbReference>
<dbReference type="HAMAP" id="MF_03110">
    <property type="entry name" value="Endonuc_su_Slx4"/>
    <property type="match status" value="1"/>
</dbReference>
<dbReference type="InterPro" id="IPR027784">
    <property type="entry name" value="Slx4_ascomycetes"/>
</dbReference>
<evidence type="ECO:0000256" key="9">
    <source>
        <dbReference type="HAMAP-Rule" id="MF_03110"/>
    </source>
</evidence>
<feature type="region of interest" description="Disordered" evidence="10">
    <location>
        <begin position="281"/>
        <end position="305"/>
    </location>
</feature>
<sequence>MKPTADVIILSSSPERIPIHTPVPLEHSETSFRLSARCQSSSPVLSPSELFEFSSRSRFFAATGQTRPDKPGSNAQDTTVEEPTARIIDGAPAEDKPQRRGRKHKNAPQSVTGVFDESVSGNKEKALTKPNTTRKKRTNAGPQREKLTNKTITGKVAKSGTVKSKESHAKAVDEQATSKPARGRSPSKEPEHDWEKDGLQLETALKRRLDWTPVKETTKSVAELDDEDGTERGSGTLSILVSEYEYNGNSSTWKNRQTFEESNPTKRRRIELVDSRIIPYNGVGGENTRPSAVSKQEKKPMKRAKKLTTLTARVTAAYHNESTESLESATEDTSVAGKNTTGRGSRSGKTKKKANQNAEFKVPRTIVLSPEAAVRSLDDQDLIFGTCSQLEREDSPTLLVQTQTAIQESEGELISATGSRLNQSTRFGQPSSTTVSRFTTPRNLWSFASRDAEGLLVEAEVLDLVKTPEALEIIAPRNDHYEETENEGGDMNDNNKKVDIPPAKAPAASASTAIDKELPVSSTKIIKQTGSKRKAATKPSIPHYSGFTDPELAKEVSRYGLKAIKNRKKMIEILEKCWVAKHGPSTQEEDRDTQETQPAGPELASKLIESEKAEKRVRKPRAPQKKARTQAQPKTSLPAKGGGDMCLTTINLSGPIANFTLETEKSQQPTRSFIDVDEIQDSEEELIPSPSRVQSKLLPQPQARQKLPTSAVPSSPIPTRPTSQSRSNSFLSDTTNCHENPLPDLGKQIAKAVRAQPRQSSARNHSPQPSWQEKILMYDPIFLEDFTTWLNTEGFSLVNEDREVSASFVREWCENRGICCCNKVRNS</sequence>
<dbReference type="GO" id="GO:0006310">
    <property type="term" value="P:DNA recombination"/>
    <property type="evidence" value="ECO:0007669"/>
    <property type="project" value="UniProtKB-UniRule"/>
</dbReference>
<dbReference type="Pfam" id="PF09494">
    <property type="entry name" value="Slx4"/>
    <property type="match status" value="1"/>
</dbReference>
<evidence type="ECO:0000256" key="6">
    <source>
        <dbReference type="ARBA" id="ARBA00023204"/>
    </source>
</evidence>
<keyword evidence="5 9" id="KW-0233">DNA recombination</keyword>
<evidence type="ECO:0000256" key="5">
    <source>
        <dbReference type="ARBA" id="ARBA00023172"/>
    </source>
</evidence>
<evidence type="ECO:0000256" key="7">
    <source>
        <dbReference type="ARBA" id="ARBA00023242"/>
    </source>
</evidence>
<reference evidence="11 12" key="1">
    <citation type="submission" date="2015-02" db="EMBL/GenBank/DDBJ databases">
        <title>Draft Genome Sequences of Two Closely-Related Aflatoxigenic Aspergillus Species Obtained from the Cote d'Ivoire.</title>
        <authorList>
            <person name="Moore G.G."/>
            <person name="Beltz S.B."/>
            <person name="Mack B.M."/>
        </authorList>
    </citation>
    <scope>NUCLEOTIDE SEQUENCE [LARGE SCALE GENOMIC DNA]</scope>
    <source>
        <strain evidence="11 12">SRRC1432</strain>
    </source>
</reference>
<accession>A0A0F8V0T2</accession>
<dbReference type="Proteomes" id="UP000034947">
    <property type="component" value="Unassembled WGS sequence"/>
</dbReference>
<organism evidence="11 12">
    <name type="scientific">Aspergillus ochraceoroseus</name>
    <dbReference type="NCBI Taxonomy" id="138278"/>
    <lineage>
        <taxon>Eukaryota</taxon>
        <taxon>Fungi</taxon>
        <taxon>Dikarya</taxon>
        <taxon>Ascomycota</taxon>
        <taxon>Pezizomycotina</taxon>
        <taxon>Eurotiomycetes</taxon>
        <taxon>Eurotiomycetidae</taxon>
        <taxon>Eurotiales</taxon>
        <taxon>Aspergillaceae</taxon>
        <taxon>Aspergillus</taxon>
        <taxon>Aspergillus subgen. Nidulantes</taxon>
    </lineage>
</organism>
<name>A0A0F8V0T2_9EURO</name>
<keyword evidence="12" id="KW-1185">Reference proteome</keyword>
<dbReference type="InterPro" id="IPR018574">
    <property type="entry name" value="Structure-sp_endonuc_su_Slx4"/>
</dbReference>
<feature type="compositionally biased region" description="Polar residues" evidence="10">
    <location>
        <begin position="720"/>
        <end position="738"/>
    </location>
</feature>
<comment type="similarity">
    <text evidence="2 9">Belongs to the SLX4 family.</text>
</comment>
<protein>
    <recommendedName>
        <fullName evidence="8 9">Structure-specific endonuclease subunit SLX4</fullName>
    </recommendedName>
</protein>
<feature type="region of interest" description="Disordered" evidence="10">
    <location>
        <begin position="525"/>
        <end position="544"/>
    </location>
</feature>